<accession>A0A242N9X8</accession>
<dbReference type="EMBL" id="NBTZ01000027">
    <property type="protein sequence ID" value="OTP77888.1"/>
    <property type="molecule type" value="Genomic_DNA"/>
</dbReference>
<evidence type="ECO:0000313" key="1">
    <source>
        <dbReference type="EMBL" id="OTP77888.1"/>
    </source>
</evidence>
<proteinExistence type="predicted"/>
<evidence type="ECO:0000313" key="3">
    <source>
        <dbReference type="Proteomes" id="UP000194546"/>
    </source>
</evidence>
<comment type="caution">
    <text evidence="2">The sequence shown here is derived from an EMBL/GenBank/DDBJ whole genome shotgun (WGS) entry which is preliminary data.</text>
</comment>
<dbReference type="AlphaFoldDB" id="A0A242N9X8"/>
<dbReference type="Proteomes" id="UP000194546">
    <property type="component" value="Unassembled WGS sequence"/>
</dbReference>
<name>A0A242N9X8_CABSO</name>
<evidence type="ECO:0000313" key="4">
    <source>
        <dbReference type="Proteomes" id="UP000195221"/>
    </source>
</evidence>
<gene>
    <name evidence="2" type="ORF">PAMC26510_02225</name>
    <name evidence="1" type="ORF">PAMC26577_07140</name>
</gene>
<organism evidence="2 3">
    <name type="scientific">Caballeronia sordidicola</name>
    <name type="common">Burkholderia sordidicola</name>
    <dbReference type="NCBI Taxonomy" id="196367"/>
    <lineage>
        <taxon>Bacteria</taxon>
        <taxon>Pseudomonadati</taxon>
        <taxon>Pseudomonadota</taxon>
        <taxon>Betaproteobacteria</taxon>
        <taxon>Burkholderiales</taxon>
        <taxon>Burkholderiaceae</taxon>
        <taxon>Caballeronia</taxon>
    </lineage>
</organism>
<evidence type="ECO:0000313" key="2">
    <source>
        <dbReference type="EMBL" id="OTP80436.1"/>
    </source>
</evidence>
<reference evidence="2 3" key="1">
    <citation type="submission" date="2017-03" db="EMBL/GenBank/DDBJ databases">
        <title>Genome analysis of strain PAMC 26510.</title>
        <authorList>
            <person name="Oh H.-M."/>
            <person name="Yang J.-A."/>
        </authorList>
    </citation>
    <scope>NUCLEOTIDE SEQUENCE [LARGE SCALE GENOMIC DNA]</scope>
    <source>
        <strain evidence="2 3">PAMC 26510</strain>
    </source>
</reference>
<dbReference type="EMBL" id="NBTY01000006">
    <property type="protein sequence ID" value="OTP80436.1"/>
    <property type="molecule type" value="Genomic_DNA"/>
</dbReference>
<reference evidence="1 4" key="2">
    <citation type="submission" date="2017-03" db="EMBL/GenBank/DDBJ databases">
        <title>Genome analysis of strain PAMC 26577.</title>
        <authorList>
            <person name="Oh H.-M."/>
            <person name="Yang J.-A."/>
        </authorList>
    </citation>
    <scope>NUCLEOTIDE SEQUENCE [LARGE SCALE GENOMIC DNA]</scope>
    <source>
        <strain evidence="1 4">PAMC 26577</strain>
    </source>
</reference>
<dbReference type="Proteomes" id="UP000195221">
    <property type="component" value="Unassembled WGS sequence"/>
</dbReference>
<sequence length="39" mass="3974">MDQLTSTVTGNADASVRALELVKEAQTAASDGGKIAVRV</sequence>
<protein>
    <submittedName>
        <fullName evidence="2">Uncharacterized protein</fullName>
    </submittedName>
</protein>